<protein>
    <submittedName>
        <fullName evidence="1">Uncharacterized protein</fullName>
    </submittedName>
</protein>
<sequence>MGEIGGIERGRSETLMLKTKWRERRCTWIGRPFLVGFGEVSVKVPECDKPLGPQSGLVAAEPERALQQLQKTATVAATARISRFNSVHRPPDSN</sequence>
<dbReference type="Proteomes" id="UP000517252">
    <property type="component" value="Unassembled WGS sequence"/>
</dbReference>
<reference evidence="1 2" key="1">
    <citation type="submission" date="2020-07" db="EMBL/GenBank/DDBJ databases">
        <title>Trichoderma asperellum IC-1 whole genome shotgun sequence.</title>
        <authorList>
            <person name="Kanamasa S."/>
            <person name="Takahashi H."/>
        </authorList>
    </citation>
    <scope>NUCLEOTIDE SEQUENCE [LARGE SCALE GENOMIC DNA]</scope>
    <source>
        <strain evidence="1 2">IC-1</strain>
    </source>
</reference>
<organism evidence="1 2">
    <name type="scientific">Trichoderma asperellum</name>
    <name type="common">Filamentous fungus</name>
    <dbReference type="NCBI Taxonomy" id="101201"/>
    <lineage>
        <taxon>Eukaryota</taxon>
        <taxon>Fungi</taxon>
        <taxon>Dikarya</taxon>
        <taxon>Ascomycota</taxon>
        <taxon>Pezizomycotina</taxon>
        <taxon>Sordariomycetes</taxon>
        <taxon>Hypocreomycetidae</taxon>
        <taxon>Hypocreales</taxon>
        <taxon>Hypocreaceae</taxon>
        <taxon>Trichoderma</taxon>
    </lineage>
</organism>
<evidence type="ECO:0000313" key="1">
    <source>
        <dbReference type="EMBL" id="GFP59439.1"/>
    </source>
</evidence>
<comment type="caution">
    <text evidence="1">The sequence shown here is derived from an EMBL/GenBank/DDBJ whole genome shotgun (WGS) entry which is preliminary data.</text>
</comment>
<gene>
    <name evidence="1" type="ORF">TASIC1_0013013500</name>
</gene>
<name>A0A6V8R3H3_TRIAP</name>
<dbReference type="EMBL" id="BLZH01000013">
    <property type="protein sequence ID" value="GFP59439.1"/>
    <property type="molecule type" value="Genomic_DNA"/>
</dbReference>
<evidence type="ECO:0000313" key="2">
    <source>
        <dbReference type="Proteomes" id="UP000517252"/>
    </source>
</evidence>
<dbReference type="AlphaFoldDB" id="A0A6V8R3H3"/>
<accession>A0A6V8R3H3</accession>
<proteinExistence type="predicted"/>